<dbReference type="CDD" id="cd09274">
    <property type="entry name" value="RNase_HI_RT_Ty3"/>
    <property type="match status" value="1"/>
</dbReference>
<dbReference type="FunFam" id="3.30.70.270:FF:000020">
    <property type="entry name" value="Transposon Tf2-6 polyprotein-like Protein"/>
    <property type="match status" value="1"/>
</dbReference>
<reference evidence="7 8" key="1">
    <citation type="journal article" date="2021" name="G3 (Bethesda)">
        <title>Improved contiguity of the threespine stickleback genome using long-read sequencing.</title>
        <authorList>
            <person name="Nath S."/>
            <person name="Shaw D.E."/>
            <person name="White M.A."/>
        </authorList>
    </citation>
    <scope>NUCLEOTIDE SEQUENCE [LARGE SCALE GENOMIC DNA]</scope>
    <source>
        <strain evidence="7 8">Lake Benthic</strain>
    </source>
</reference>
<evidence type="ECO:0000313" key="8">
    <source>
        <dbReference type="Proteomes" id="UP000007635"/>
    </source>
</evidence>
<dbReference type="Gene3D" id="3.10.20.370">
    <property type="match status" value="1"/>
</dbReference>
<evidence type="ECO:0000256" key="4">
    <source>
        <dbReference type="SAM" id="MobiDB-lite"/>
    </source>
</evidence>
<keyword evidence="8" id="KW-1185">Reference proteome</keyword>
<dbReference type="Ensembl" id="ENSGACT00000062450.1">
    <property type="protein sequence ID" value="ENSGACP00000059169.1"/>
    <property type="gene ID" value="ENSGACG00000030992.1"/>
</dbReference>
<reference evidence="7" key="2">
    <citation type="submission" date="2025-05" db="UniProtKB">
        <authorList>
            <consortium name="Ensembl"/>
        </authorList>
    </citation>
    <scope>IDENTIFICATION</scope>
</reference>
<dbReference type="Gene3D" id="3.30.70.270">
    <property type="match status" value="2"/>
</dbReference>
<feature type="region of interest" description="Disordered" evidence="4">
    <location>
        <begin position="896"/>
        <end position="916"/>
    </location>
</feature>
<dbReference type="Gene3D" id="1.10.340.70">
    <property type="match status" value="1"/>
</dbReference>
<dbReference type="Pfam" id="PF17921">
    <property type="entry name" value="Integrase_H2C2"/>
    <property type="match status" value="1"/>
</dbReference>
<evidence type="ECO:0000259" key="6">
    <source>
        <dbReference type="PROSITE" id="PS50994"/>
    </source>
</evidence>
<dbReference type="EC" id="3.1.26.4" evidence="2"/>
<dbReference type="Pfam" id="PF00665">
    <property type="entry name" value="rve"/>
    <property type="match status" value="1"/>
</dbReference>
<dbReference type="InterPro" id="IPR043128">
    <property type="entry name" value="Rev_trsase/Diguanyl_cyclase"/>
</dbReference>
<name>A0AAQ4PCP4_GASAC</name>
<evidence type="ECO:0000256" key="3">
    <source>
        <dbReference type="ARBA" id="ARBA00039658"/>
    </source>
</evidence>
<dbReference type="AlphaFoldDB" id="A0AAQ4PCP4"/>
<dbReference type="FunFam" id="3.30.420.10:FF:000269">
    <property type="entry name" value="Uncharacterized protein"/>
    <property type="match status" value="1"/>
</dbReference>
<dbReference type="FunFam" id="3.10.20.370:FF:000001">
    <property type="entry name" value="Retrovirus-related Pol polyprotein from transposon 17.6-like protein"/>
    <property type="match status" value="1"/>
</dbReference>
<dbReference type="Ensembl" id="ENSGACT00000075858.1">
    <property type="protein sequence ID" value="ENSGACP00000036437.1"/>
    <property type="gene ID" value="ENSGACG00000030992.1"/>
</dbReference>
<dbReference type="GO" id="GO:0004523">
    <property type="term" value="F:RNA-DNA hybrid ribonuclease activity"/>
    <property type="evidence" value="ECO:0007669"/>
    <property type="project" value="UniProtKB-EC"/>
</dbReference>
<dbReference type="GO" id="GO:0015074">
    <property type="term" value="P:DNA integration"/>
    <property type="evidence" value="ECO:0007669"/>
    <property type="project" value="InterPro"/>
</dbReference>
<dbReference type="PROSITE" id="PS50878">
    <property type="entry name" value="RT_POL"/>
    <property type="match status" value="1"/>
</dbReference>
<organism evidence="7 8">
    <name type="scientific">Gasterosteus aculeatus aculeatus</name>
    <name type="common">three-spined stickleback</name>
    <dbReference type="NCBI Taxonomy" id="481459"/>
    <lineage>
        <taxon>Eukaryota</taxon>
        <taxon>Metazoa</taxon>
        <taxon>Chordata</taxon>
        <taxon>Craniata</taxon>
        <taxon>Vertebrata</taxon>
        <taxon>Euteleostomi</taxon>
        <taxon>Actinopterygii</taxon>
        <taxon>Neopterygii</taxon>
        <taxon>Teleostei</taxon>
        <taxon>Neoteleostei</taxon>
        <taxon>Acanthomorphata</taxon>
        <taxon>Eupercaria</taxon>
        <taxon>Perciformes</taxon>
        <taxon>Cottioidei</taxon>
        <taxon>Gasterosteales</taxon>
        <taxon>Gasterosteidae</taxon>
        <taxon>Gasterosteus</taxon>
    </lineage>
</organism>
<dbReference type="FunFam" id="1.10.340.70:FF:000001">
    <property type="entry name" value="Retrovirus-related Pol polyprotein from transposon gypsy-like Protein"/>
    <property type="match status" value="1"/>
</dbReference>
<dbReference type="Gene3D" id="3.10.10.10">
    <property type="entry name" value="HIV Type 1 Reverse Transcriptase, subunit A, domain 1"/>
    <property type="match status" value="1"/>
</dbReference>
<dbReference type="SUPFAM" id="SSF53098">
    <property type="entry name" value="Ribonuclease H-like"/>
    <property type="match status" value="1"/>
</dbReference>
<dbReference type="GeneTree" id="ENSGT01100000263500"/>
<dbReference type="InterPro" id="IPR001584">
    <property type="entry name" value="Integrase_cat-core"/>
</dbReference>
<evidence type="ECO:0000256" key="1">
    <source>
        <dbReference type="ARBA" id="ARBA00010879"/>
    </source>
</evidence>
<dbReference type="InterPro" id="IPR041577">
    <property type="entry name" value="RT_RNaseH_2"/>
</dbReference>
<dbReference type="InterPro" id="IPR043502">
    <property type="entry name" value="DNA/RNA_pol_sf"/>
</dbReference>
<evidence type="ECO:0000313" key="7">
    <source>
        <dbReference type="Ensembl" id="ENSGACP00000036437.1"/>
    </source>
</evidence>
<feature type="domain" description="Integrase catalytic" evidence="6">
    <location>
        <begin position="590"/>
        <end position="748"/>
    </location>
</feature>
<dbReference type="Proteomes" id="UP000007635">
    <property type="component" value="Chromosome Y"/>
</dbReference>
<dbReference type="Pfam" id="PF00078">
    <property type="entry name" value="RVT_1"/>
    <property type="match status" value="1"/>
</dbReference>
<dbReference type="InterPro" id="IPR041588">
    <property type="entry name" value="Integrase_H2C2"/>
</dbReference>
<dbReference type="CDD" id="cd01647">
    <property type="entry name" value="RT_LTR"/>
    <property type="match status" value="1"/>
</dbReference>
<dbReference type="GO" id="GO:0003676">
    <property type="term" value="F:nucleic acid binding"/>
    <property type="evidence" value="ECO:0007669"/>
    <property type="project" value="InterPro"/>
</dbReference>
<dbReference type="SUPFAM" id="SSF56672">
    <property type="entry name" value="DNA/RNA polymerases"/>
    <property type="match status" value="1"/>
</dbReference>
<protein>
    <recommendedName>
        <fullName evidence="3">Gypsy retrotransposon integrase-like protein 1</fullName>
        <ecNumber evidence="2">3.1.26.4</ecNumber>
    </recommendedName>
</protein>
<sequence length="1075" mass="121499">MCIDYRTLNRRTIPDQYTVPRIDDALDCLSGSKWFSVLDLRCGYYQIPMAEEDKDKTAFICPLGFFQFERMPQGITGAPATFQRLMEKAVGDMHMLEVIVYLDDLIVFGTTLEEHEQRLLKVLARLEEAGLKLSLDKCQFCRSRVTYVGHIVSEHGIATDPGKVDAVTRWKTPTDLPSLQSFLGFCGYYRRFIKNFSIIVRPLTELCKGYPPTQKKHKSTSASDKTYYKVNEPFGDRWDQACSEAFKKIIHCLTNAPVLAFADPLKPYILHIDASFQGLGAVLNQEYPEGLRPVAFASRKLSAPEKNYPVHQLEFLALKWAVVDKFHDYLYGAQFTVRTDNNPLTYVLTTAKLNATGHRWLSALATYNFTLQYRPGSSNIDADALSRNPCPTTEERWQTVSTESVQALCKQIKCCETPTESTTMAESLGVSPDGIPECFASPVWLDLGSLSQLSYKDLVTAQDVDPTIAPVKQSLCGGSSFISPDNPISVLLNKEVSKLFIQNHLLYRKVEKNGTEVKQLVLPREYVPMVLRSLHDESGHLGMDKTIEFIRNRFYWPKMGVEVEQYIKNCGRCITRKALPQRAAPLKQITSQGPLDLVCIDFLSLESDSQGFTNILVVTDHFTRYAQAFPAKDQKAVTVAKILCERYFVHYGLPARIHSDQGRDFESNLIQDLLRMLGIRKSRTTPYHPQGDPQPERFNRTLLSMLGTLDPKQKQRWSQKISQLVHAYNCSQNDATGYSPYLLMFGREARLPVDICFGVAEDDQKTKSYHQYVAKLKKDLQRAYRLATEASDSNHQRNKKAHDKHVKEQVLDKGDRVLLRNLGVTGKHKLKCKWLPSPYIVMEKLPNLPVYKIKPERGMGAEKTIHRNHLLPIGYLVRIPVDEGEVGAQHRPVTRALHQQTKERGPTTNQDDDVSSELEYDEVYLPSPIELDRDKLLTCPELSREQSEPIVTEPERQVHDPVEIEPAVNNLTNLPPNADPEVDVLEGGADVNPYPNTQAESGQAEHSKRVIRPVVKLSYDELGKPCDHPVTVLSHGVLVGSGLYGDSRSGVCQTLWCHPMALCYTCFNPVSSVGW</sequence>
<evidence type="ECO:0000256" key="2">
    <source>
        <dbReference type="ARBA" id="ARBA00012180"/>
    </source>
</evidence>
<dbReference type="PANTHER" id="PTHR37984:SF15">
    <property type="entry name" value="INTEGRASE CATALYTIC DOMAIN-CONTAINING PROTEIN"/>
    <property type="match status" value="1"/>
</dbReference>
<dbReference type="InterPro" id="IPR000477">
    <property type="entry name" value="RT_dom"/>
</dbReference>
<accession>A0AAQ4PCP4</accession>
<evidence type="ECO:0000259" key="5">
    <source>
        <dbReference type="PROSITE" id="PS50878"/>
    </source>
</evidence>
<dbReference type="Gene3D" id="3.30.420.10">
    <property type="entry name" value="Ribonuclease H-like superfamily/Ribonuclease H"/>
    <property type="match status" value="1"/>
</dbReference>
<dbReference type="PROSITE" id="PS50994">
    <property type="entry name" value="INTEGRASE"/>
    <property type="match status" value="1"/>
</dbReference>
<dbReference type="PANTHER" id="PTHR37984">
    <property type="entry name" value="PROTEIN CBG26694"/>
    <property type="match status" value="1"/>
</dbReference>
<dbReference type="Pfam" id="PF17919">
    <property type="entry name" value="RT_RNaseH_2"/>
    <property type="match status" value="1"/>
</dbReference>
<dbReference type="InterPro" id="IPR050951">
    <property type="entry name" value="Retrovirus_Pol_polyprotein"/>
</dbReference>
<dbReference type="InterPro" id="IPR036397">
    <property type="entry name" value="RNaseH_sf"/>
</dbReference>
<proteinExistence type="inferred from homology"/>
<feature type="domain" description="Reverse transcriptase" evidence="5">
    <location>
        <begin position="1"/>
        <end position="152"/>
    </location>
</feature>
<dbReference type="InterPro" id="IPR012337">
    <property type="entry name" value="RNaseH-like_sf"/>
</dbReference>
<comment type="similarity">
    <text evidence="1">Belongs to the beta type-B retroviral polymerase family. HERV class-II K(HML-2) pol subfamily.</text>
</comment>